<accession>A0A2P6V9R8</accession>
<organism evidence="5 6">
    <name type="scientific">Micractinium conductrix</name>
    <dbReference type="NCBI Taxonomy" id="554055"/>
    <lineage>
        <taxon>Eukaryota</taxon>
        <taxon>Viridiplantae</taxon>
        <taxon>Chlorophyta</taxon>
        <taxon>core chlorophytes</taxon>
        <taxon>Trebouxiophyceae</taxon>
        <taxon>Chlorellales</taxon>
        <taxon>Chlorellaceae</taxon>
        <taxon>Chlorella clade</taxon>
        <taxon>Micractinium</taxon>
    </lineage>
</organism>
<dbReference type="PROSITE" id="PS51318">
    <property type="entry name" value="TAT"/>
    <property type="match status" value="1"/>
</dbReference>
<feature type="region of interest" description="Disordered" evidence="2">
    <location>
        <begin position="1"/>
        <end position="40"/>
    </location>
</feature>
<sequence>MDYRQQAASGPPAGSGSGGGGGAGTEASCSAQPAAPSPSRRGLLAGVTVGGLYAVAGRSLAAADAAADAAVSAAGDGGGGAALDLLQRQLDQRLTEFTLPNGLRFLVYQRHAAPIVSFHTYADVGAFDEVDGQTGLAHLLEHMAFKGTPRVGTRDYRREAVLLDSLDEVFYSLQEAGGPREVQRLQQQLAALQKEAAELSIANAYGALVSQEGGVGLNAATSHDATKYYVSLPANKAELFFALESERFRAPVFRELYSEKAVVFEERRLRVDNSPLGPFSEQFALRSLGNNYRRPVIGFPEDLERLGRREVAAFHQQHYGPRSLTIAVAGDIRPSEVRRLAEKYFGGWEQPASSLQPSACAASTGSGSGSGGGGAASAAAGAAAQREGLATPATPRSEWEYRAASLAGPAVMHAYFRPCINSPDAVPLDLASDILSGSRSSRLYRSLVLSGKALAASTYSSYPAEKFPSHFVCYAVPPKGSTLNHMDEQLSAEVAALAGGGPTADELRRYKKAARVELLGALGSNSATAAALASYQVLTGDWANVLRDLRRIEGLGGGEVRDAAARWLQPSNVFKGFILSA</sequence>
<dbReference type="InterPro" id="IPR050361">
    <property type="entry name" value="MPP/UQCRC_Complex"/>
</dbReference>
<comment type="caution">
    <text evidence="5">The sequence shown here is derived from an EMBL/GenBank/DDBJ whole genome shotgun (WGS) entry which is preliminary data.</text>
</comment>
<proteinExistence type="inferred from homology"/>
<dbReference type="PANTHER" id="PTHR11851">
    <property type="entry name" value="METALLOPROTEASE"/>
    <property type="match status" value="1"/>
</dbReference>
<evidence type="ECO:0000259" key="3">
    <source>
        <dbReference type="Pfam" id="PF00675"/>
    </source>
</evidence>
<protein>
    <submittedName>
        <fullName evidence="5">Peptidase M16</fullName>
    </submittedName>
</protein>
<gene>
    <name evidence="5" type="ORF">C2E20_5623</name>
</gene>
<feature type="compositionally biased region" description="Low complexity" evidence="2">
    <location>
        <begin position="27"/>
        <end position="39"/>
    </location>
</feature>
<dbReference type="Gene3D" id="3.30.830.10">
    <property type="entry name" value="Metalloenzyme, LuxS/M16 peptidase-like"/>
    <property type="match status" value="2"/>
</dbReference>
<dbReference type="Proteomes" id="UP000239649">
    <property type="component" value="Unassembled WGS sequence"/>
</dbReference>
<dbReference type="Pfam" id="PF05193">
    <property type="entry name" value="Peptidase_M16_C"/>
    <property type="match status" value="1"/>
</dbReference>
<dbReference type="PANTHER" id="PTHR11851:SF220">
    <property type="entry name" value="PEPTIDASE M16 DOMAIN PROTEIN"/>
    <property type="match status" value="1"/>
</dbReference>
<dbReference type="InterPro" id="IPR006311">
    <property type="entry name" value="TAT_signal"/>
</dbReference>
<keyword evidence="6" id="KW-1185">Reference proteome</keyword>
<dbReference type="EMBL" id="LHPF02000017">
    <property type="protein sequence ID" value="PSC70837.1"/>
    <property type="molecule type" value="Genomic_DNA"/>
</dbReference>
<evidence type="ECO:0000313" key="5">
    <source>
        <dbReference type="EMBL" id="PSC70837.1"/>
    </source>
</evidence>
<feature type="compositionally biased region" description="Gly residues" evidence="2">
    <location>
        <begin position="366"/>
        <end position="375"/>
    </location>
</feature>
<dbReference type="InterPro" id="IPR011249">
    <property type="entry name" value="Metalloenz_LuxS/M16"/>
</dbReference>
<dbReference type="SUPFAM" id="SSF63411">
    <property type="entry name" value="LuxS/MPP-like metallohydrolase"/>
    <property type="match status" value="2"/>
</dbReference>
<evidence type="ECO:0000313" key="6">
    <source>
        <dbReference type="Proteomes" id="UP000239649"/>
    </source>
</evidence>
<dbReference type="PROSITE" id="PS00143">
    <property type="entry name" value="INSULINASE"/>
    <property type="match status" value="1"/>
</dbReference>
<evidence type="ECO:0000256" key="1">
    <source>
        <dbReference type="RuleBase" id="RU004447"/>
    </source>
</evidence>
<dbReference type="GO" id="GO:0005739">
    <property type="term" value="C:mitochondrion"/>
    <property type="evidence" value="ECO:0007669"/>
    <property type="project" value="TreeGrafter"/>
</dbReference>
<dbReference type="OrthoDB" id="10251424at2759"/>
<dbReference type="STRING" id="554055.A0A2P6V9R8"/>
<dbReference type="Pfam" id="PF00675">
    <property type="entry name" value="Peptidase_M16"/>
    <property type="match status" value="1"/>
</dbReference>
<evidence type="ECO:0000256" key="2">
    <source>
        <dbReference type="SAM" id="MobiDB-lite"/>
    </source>
</evidence>
<dbReference type="InterPro" id="IPR011765">
    <property type="entry name" value="Pept_M16_N"/>
</dbReference>
<feature type="compositionally biased region" description="Gly residues" evidence="2">
    <location>
        <begin position="13"/>
        <end position="24"/>
    </location>
</feature>
<name>A0A2P6V9R8_9CHLO</name>
<dbReference type="GO" id="GO:0046872">
    <property type="term" value="F:metal ion binding"/>
    <property type="evidence" value="ECO:0007669"/>
    <property type="project" value="InterPro"/>
</dbReference>
<feature type="domain" description="Peptidase M16 C-terminal" evidence="4">
    <location>
        <begin position="308"/>
        <end position="513"/>
    </location>
</feature>
<dbReference type="InterPro" id="IPR001431">
    <property type="entry name" value="Pept_M16_Zn_BS"/>
</dbReference>
<dbReference type="GO" id="GO:0006508">
    <property type="term" value="P:proteolysis"/>
    <property type="evidence" value="ECO:0007669"/>
    <property type="project" value="InterPro"/>
</dbReference>
<dbReference type="GO" id="GO:0004222">
    <property type="term" value="F:metalloendopeptidase activity"/>
    <property type="evidence" value="ECO:0007669"/>
    <property type="project" value="InterPro"/>
</dbReference>
<feature type="domain" description="Peptidase M16 N-terminal" evidence="3">
    <location>
        <begin position="110"/>
        <end position="157"/>
    </location>
</feature>
<feature type="region of interest" description="Disordered" evidence="2">
    <location>
        <begin position="350"/>
        <end position="379"/>
    </location>
</feature>
<dbReference type="AlphaFoldDB" id="A0A2P6V9R8"/>
<dbReference type="InterPro" id="IPR007863">
    <property type="entry name" value="Peptidase_M16_C"/>
</dbReference>
<evidence type="ECO:0000259" key="4">
    <source>
        <dbReference type="Pfam" id="PF05193"/>
    </source>
</evidence>
<comment type="similarity">
    <text evidence="1">Belongs to the peptidase M16 family.</text>
</comment>
<reference evidence="5 6" key="1">
    <citation type="journal article" date="2018" name="Plant J.">
        <title>Genome sequences of Chlorella sorokiniana UTEX 1602 and Micractinium conductrix SAG 241.80: implications to maltose excretion by a green alga.</title>
        <authorList>
            <person name="Arriola M.B."/>
            <person name="Velmurugan N."/>
            <person name="Zhang Y."/>
            <person name="Plunkett M.H."/>
            <person name="Hondzo H."/>
            <person name="Barney B.M."/>
        </authorList>
    </citation>
    <scope>NUCLEOTIDE SEQUENCE [LARGE SCALE GENOMIC DNA]</scope>
    <source>
        <strain evidence="5 6">SAG 241.80</strain>
    </source>
</reference>